<protein>
    <submittedName>
        <fullName evidence="4">ACP phosphodiesterase</fullName>
    </submittedName>
</protein>
<dbReference type="EMBL" id="CP017478">
    <property type="protein sequence ID" value="AOW20062.1"/>
    <property type="molecule type" value="Genomic_DNA"/>
</dbReference>
<accession>A0A1D8P695</accession>
<reference evidence="4 5" key="1">
    <citation type="submission" date="2016-10" db="EMBL/GenBank/DDBJ databases">
        <title>Lutibacter sp. LPB0138, isolated from marine gastropod.</title>
        <authorList>
            <person name="Kim E."/>
            <person name="Yi H."/>
        </authorList>
    </citation>
    <scope>NUCLEOTIDE SEQUENCE [LARGE SCALE GENOMIC DNA]</scope>
    <source>
        <strain evidence="4 5">LPB0138</strain>
    </source>
</reference>
<dbReference type="Pfam" id="PF04336">
    <property type="entry name" value="ACP_PD"/>
    <property type="match status" value="1"/>
</dbReference>
<dbReference type="KEGG" id="lul:LPB138_04910"/>
<dbReference type="RefSeq" id="WP_070236201.1">
    <property type="nucleotide sequence ID" value="NZ_CP017478.1"/>
</dbReference>
<evidence type="ECO:0000256" key="3">
    <source>
        <dbReference type="ARBA" id="ARBA00023098"/>
    </source>
</evidence>
<dbReference type="GO" id="GO:0008770">
    <property type="term" value="F:[acyl-carrier-protein] phosphodiesterase activity"/>
    <property type="evidence" value="ECO:0007669"/>
    <property type="project" value="InterPro"/>
</dbReference>
<proteinExistence type="predicted"/>
<evidence type="ECO:0000313" key="5">
    <source>
        <dbReference type="Proteomes" id="UP000176050"/>
    </source>
</evidence>
<dbReference type="GO" id="GO:0006633">
    <property type="term" value="P:fatty acid biosynthetic process"/>
    <property type="evidence" value="ECO:0007669"/>
    <property type="project" value="InterPro"/>
</dbReference>
<gene>
    <name evidence="4" type="ORF">LPB138_04910</name>
</gene>
<evidence type="ECO:0000256" key="2">
    <source>
        <dbReference type="ARBA" id="ARBA00022801"/>
    </source>
</evidence>
<evidence type="ECO:0000256" key="1">
    <source>
        <dbReference type="ARBA" id="ARBA00022516"/>
    </source>
</evidence>
<dbReference type="PANTHER" id="PTHR38764">
    <property type="entry name" value="ACYL CARRIER PROTEIN PHOSPHODIESTERASE"/>
    <property type="match status" value="1"/>
</dbReference>
<dbReference type="PANTHER" id="PTHR38764:SF1">
    <property type="entry name" value="ACYL CARRIER PROTEIN PHOSPHODIESTERASE"/>
    <property type="match status" value="1"/>
</dbReference>
<dbReference type="Proteomes" id="UP000176050">
    <property type="component" value="Chromosome"/>
</dbReference>
<dbReference type="STRING" id="1850246.LPB138_04910"/>
<dbReference type="InterPro" id="IPR007431">
    <property type="entry name" value="ACP_PD"/>
</dbReference>
<name>A0A1D8P695_9FLAO</name>
<dbReference type="AlphaFoldDB" id="A0A1D8P695"/>
<organism evidence="4 5">
    <name type="scientific">Urechidicola croceus</name>
    <dbReference type="NCBI Taxonomy" id="1850246"/>
    <lineage>
        <taxon>Bacteria</taxon>
        <taxon>Pseudomonadati</taxon>
        <taxon>Bacteroidota</taxon>
        <taxon>Flavobacteriia</taxon>
        <taxon>Flavobacteriales</taxon>
        <taxon>Flavobacteriaceae</taxon>
        <taxon>Urechidicola</taxon>
    </lineage>
</organism>
<keyword evidence="1" id="KW-0444">Lipid biosynthesis</keyword>
<sequence>MIGNFIADAVRGNKYKNFSQGIQNGIILHRHIDTFTDKHEIVRKSKRRLHERYGHYDGVIIDLFYDHFLAKNWNDYSVIPLDIYAQGFYNLLRDNYNILPEKTQQLLPALEKYNWLYNYQFIEGMKSVLQGMNKRTKMISKMDLAIEDLQLYYSDFEKDFTIFFNDLIAFTNKELIQL</sequence>
<keyword evidence="5" id="KW-1185">Reference proteome</keyword>
<evidence type="ECO:0000313" key="4">
    <source>
        <dbReference type="EMBL" id="AOW20062.1"/>
    </source>
</evidence>
<keyword evidence="3" id="KW-0443">Lipid metabolism</keyword>
<keyword evidence="2" id="KW-0378">Hydrolase</keyword>